<dbReference type="OrthoDB" id="10012075at2759"/>
<dbReference type="Gene3D" id="2.60.40.10">
    <property type="entry name" value="Immunoglobulins"/>
    <property type="match status" value="1"/>
</dbReference>
<feature type="compositionally biased region" description="Basic and acidic residues" evidence="1">
    <location>
        <begin position="234"/>
        <end position="247"/>
    </location>
</feature>
<feature type="non-terminal residue" evidence="3">
    <location>
        <position position="1"/>
    </location>
</feature>
<organism evidence="3 4">
    <name type="scientific">Trichonephila inaurata madagascariensis</name>
    <dbReference type="NCBI Taxonomy" id="2747483"/>
    <lineage>
        <taxon>Eukaryota</taxon>
        <taxon>Metazoa</taxon>
        <taxon>Ecdysozoa</taxon>
        <taxon>Arthropoda</taxon>
        <taxon>Chelicerata</taxon>
        <taxon>Arachnida</taxon>
        <taxon>Araneae</taxon>
        <taxon>Araneomorphae</taxon>
        <taxon>Entelegynae</taxon>
        <taxon>Araneoidea</taxon>
        <taxon>Nephilidae</taxon>
        <taxon>Trichonephila</taxon>
        <taxon>Trichonephila inaurata</taxon>
    </lineage>
</organism>
<dbReference type="InterPro" id="IPR013783">
    <property type="entry name" value="Ig-like_fold"/>
</dbReference>
<feature type="compositionally biased region" description="Basic and acidic residues" evidence="1">
    <location>
        <begin position="469"/>
        <end position="484"/>
    </location>
</feature>
<feature type="region of interest" description="Disordered" evidence="1">
    <location>
        <begin position="180"/>
        <end position="273"/>
    </location>
</feature>
<reference evidence="3" key="1">
    <citation type="submission" date="2020-08" db="EMBL/GenBank/DDBJ databases">
        <title>Multicomponent nature underlies the extraordinary mechanical properties of spider dragline silk.</title>
        <authorList>
            <person name="Kono N."/>
            <person name="Nakamura H."/>
            <person name="Mori M."/>
            <person name="Yoshida Y."/>
            <person name="Ohtoshi R."/>
            <person name="Malay A.D."/>
            <person name="Moran D.A.P."/>
            <person name="Tomita M."/>
            <person name="Numata K."/>
            <person name="Arakawa K."/>
        </authorList>
    </citation>
    <scope>NUCLEOTIDE SEQUENCE</scope>
</reference>
<accession>A0A8X7C3I5</accession>
<comment type="caution">
    <text evidence="3">The sequence shown here is derived from an EMBL/GenBank/DDBJ whole genome shotgun (WGS) entry which is preliminary data.</text>
</comment>
<sequence>VKVSSDPADPTVVSWWRCGEPLRPLPGHREMISHEDGWHELILSNVTEEDEGEYECRAENHRGHNSSFGSLFYYQEGGGTLTDVTLEGMAAEGDGRQSGLLILIDDGSQTEEESLSGQTDRKSMTVSEQMQGIIEDLTQSERTGSMTLEKEDDNQFCSDVEELCDDDLEANIIENILGMGSSKQQGSEDTLIPEMPSPDLLGDMAYSEGASDPYAPSAALSEHHKWRSNPNNVSKEKRDKEEAKEKQTQVTTSVELPYTRDSSSNAEEELPKSWRCADTPFDVADITEEAVDVDTSSKDAAGSLRQSPTDGSTREVLEEVFAEVPETLVPTSDSRVVSRIDTSLTSVSQISGEAIHPEGCQLNKMSFTRSSFKTSSYQYTDDGVMDTSTSIQTTSVTSRITSSSFDEESLSVHRMTRRAAELEDDSVTFSSKKTRLTSAYEADESSLSTSHRAAVHDSFMGESITESKNLNKEKEWKAEEDGSR</sequence>
<dbReference type="InterPro" id="IPR036179">
    <property type="entry name" value="Ig-like_dom_sf"/>
</dbReference>
<dbReference type="PROSITE" id="PS50835">
    <property type="entry name" value="IG_LIKE"/>
    <property type="match status" value="1"/>
</dbReference>
<dbReference type="InterPro" id="IPR007110">
    <property type="entry name" value="Ig-like_dom"/>
</dbReference>
<dbReference type="SUPFAM" id="SSF48726">
    <property type="entry name" value="Immunoglobulin"/>
    <property type="match status" value="1"/>
</dbReference>
<proteinExistence type="predicted"/>
<evidence type="ECO:0000256" key="1">
    <source>
        <dbReference type="SAM" id="MobiDB-lite"/>
    </source>
</evidence>
<name>A0A8X7C3I5_9ARAC</name>
<feature type="compositionally biased region" description="Polar residues" evidence="1">
    <location>
        <begin position="248"/>
        <end position="265"/>
    </location>
</feature>
<evidence type="ECO:0000313" key="4">
    <source>
        <dbReference type="Proteomes" id="UP000886998"/>
    </source>
</evidence>
<dbReference type="InterPro" id="IPR013098">
    <property type="entry name" value="Ig_I-set"/>
</dbReference>
<protein>
    <recommendedName>
        <fullName evidence="2">Ig-like domain-containing protein</fullName>
    </recommendedName>
</protein>
<feature type="region of interest" description="Disordered" evidence="1">
    <location>
        <begin position="290"/>
        <end position="313"/>
    </location>
</feature>
<evidence type="ECO:0000259" key="2">
    <source>
        <dbReference type="PROSITE" id="PS50835"/>
    </source>
</evidence>
<keyword evidence="4" id="KW-1185">Reference proteome</keyword>
<dbReference type="Proteomes" id="UP000886998">
    <property type="component" value="Unassembled WGS sequence"/>
</dbReference>
<dbReference type="EMBL" id="BMAV01009751">
    <property type="protein sequence ID" value="GFY54180.1"/>
    <property type="molecule type" value="Genomic_DNA"/>
</dbReference>
<feature type="region of interest" description="Disordered" evidence="1">
    <location>
        <begin position="438"/>
        <end position="484"/>
    </location>
</feature>
<dbReference type="AlphaFoldDB" id="A0A8X7C3I5"/>
<dbReference type="CDD" id="cd00096">
    <property type="entry name" value="Ig"/>
    <property type="match status" value="1"/>
</dbReference>
<evidence type="ECO:0000313" key="3">
    <source>
        <dbReference type="EMBL" id="GFY54180.1"/>
    </source>
</evidence>
<dbReference type="Pfam" id="PF07679">
    <property type="entry name" value="I-set"/>
    <property type="match status" value="1"/>
</dbReference>
<gene>
    <name evidence="3" type="primary">AVEN_30279_1</name>
    <name evidence="3" type="ORF">TNIN_171922</name>
</gene>
<feature type="domain" description="Ig-like" evidence="2">
    <location>
        <begin position="1"/>
        <end position="72"/>
    </location>
</feature>